<keyword evidence="1" id="KW-0732">Signal</keyword>
<dbReference type="PANTHER" id="PTHR31836:SF28">
    <property type="entry name" value="SRCR DOMAIN-CONTAINING PROTEIN-RELATED"/>
    <property type="match status" value="1"/>
</dbReference>
<keyword evidence="3" id="KW-1185">Reference proteome</keyword>
<gene>
    <name evidence="2" type="ORF">POCULU_LOCUS4677</name>
</gene>
<organism evidence="2 3">
    <name type="scientific">Paraglomus occultum</name>
    <dbReference type="NCBI Taxonomy" id="144539"/>
    <lineage>
        <taxon>Eukaryota</taxon>
        <taxon>Fungi</taxon>
        <taxon>Fungi incertae sedis</taxon>
        <taxon>Mucoromycota</taxon>
        <taxon>Glomeromycotina</taxon>
        <taxon>Glomeromycetes</taxon>
        <taxon>Paraglomerales</taxon>
        <taxon>Paraglomeraceae</taxon>
        <taxon>Paraglomus</taxon>
    </lineage>
</organism>
<dbReference type="CDD" id="cd22191">
    <property type="entry name" value="DPBB_RlpA_EXP_N-like"/>
    <property type="match status" value="1"/>
</dbReference>
<comment type="caution">
    <text evidence="2">The sequence shown here is derived from an EMBL/GenBank/DDBJ whole genome shotgun (WGS) entry which is preliminary data.</text>
</comment>
<dbReference type="InterPro" id="IPR051477">
    <property type="entry name" value="Expansin_CellWall"/>
</dbReference>
<evidence type="ECO:0000313" key="3">
    <source>
        <dbReference type="Proteomes" id="UP000789572"/>
    </source>
</evidence>
<sequence length="121" mass="13015">MSITPYALAIQAAPLLHKRFVGQGTYYTVGLGACGKYNNDNQLVAALSALQFGTPPNPNESPFCGRRIKIRGPLGSVVATLVDRCVGCQLGDLDLSPASFQKIAPLSAGRVEISWNFLRRH</sequence>
<proteinExistence type="predicted"/>
<dbReference type="AlphaFoldDB" id="A0A9N9AVA9"/>
<dbReference type="Proteomes" id="UP000789572">
    <property type="component" value="Unassembled WGS sequence"/>
</dbReference>
<dbReference type="Gene3D" id="2.40.40.10">
    <property type="entry name" value="RlpA-like domain"/>
    <property type="match status" value="1"/>
</dbReference>
<accession>A0A9N9AVA9</accession>
<dbReference type="OrthoDB" id="406505at2759"/>
<dbReference type="PANTHER" id="PTHR31836">
    <property type="match status" value="1"/>
</dbReference>
<evidence type="ECO:0000313" key="2">
    <source>
        <dbReference type="EMBL" id="CAG8543955.1"/>
    </source>
</evidence>
<name>A0A9N9AVA9_9GLOM</name>
<protein>
    <submittedName>
        <fullName evidence="2">1164_t:CDS:1</fullName>
    </submittedName>
</protein>
<dbReference type="SUPFAM" id="SSF50685">
    <property type="entry name" value="Barwin-like endoglucanases"/>
    <property type="match status" value="1"/>
</dbReference>
<dbReference type="EMBL" id="CAJVPJ010000625">
    <property type="protein sequence ID" value="CAG8543955.1"/>
    <property type="molecule type" value="Genomic_DNA"/>
</dbReference>
<reference evidence="2" key="1">
    <citation type="submission" date="2021-06" db="EMBL/GenBank/DDBJ databases">
        <authorList>
            <person name="Kallberg Y."/>
            <person name="Tangrot J."/>
            <person name="Rosling A."/>
        </authorList>
    </citation>
    <scope>NUCLEOTIDE SEQUENCE</scope>
    <source>
        <strain evidence="2">IA702</strain>
    </source>
</reference>
<evidence type="ECO:0000256" key="1">
    <source>
        <dbReference type="ARBA" id="ARBA00022729"/>
    </source>
</evidence>
<dbReference type="InterPro" id="IPR036908">
    <property type="entry name" value="RlpA-like_sf"/>
</dbReference>